<proteinExistence type="predicted"/>
<comment type="caution">
    <text evidence="7">The sequence shown here is derived from an EMBL/GenBank/DDBJ whole genome shotgun (WGS) entry which is preliminary data.</text>
</comment>
<evidence type="ECO:0000256" key="4">
    <source>
        <dbReference type="PROSITE-ProRule" id="PRU01161"/>
    </source>
</evidence>
<evidence type="ECO:0000256" key="2">
    <source>
        <dbReference type="ARBA" id="ARBA00022963"/>
    </source>
</evidence>
<dbReference type="InterPro" id="IPR043864">
    <property type="entry name" value="Omp85-like_dom"/>
</dbReference>
<dbReference type="OrthoDB" id="9770965at2"/>
<reference evidence="7 8" key="1">
    <citation type="submission" date="2014-04" db="EMBL/GenBank/DDBJ databases">
        <title>Whole genome of Muricauda olearia.</title>
        <authorList>
            <person name="Zhang X.-H."/>
            <person name="Tang K."/>
        </authorList>
    </citation>
    <scope>NUCLEOTIDE SEQUENCE [LARGE SCALE GENOMIC DNA]</scope>
    <source>
        <strain evidence="7 8">Th120</strain>
    </source>
</reference>
<evidence type="ECO:0000256" key="1">
    <source>
        <dbReference type="ARBA" id="ARBA00022801"/>
    </source>
</evidence>
<evidence type="ECO:0000256" key="3">
    <source>
        <dbReference type="ARBA" id="ARBA00023098"/>
    </source>
</evidence>
<feature type="active site" description="Proton acceptor" evidence="4">
    <location>
        <position position="213"/>
    </location>
</feature>
<dbReference type="Proteomes" id="UP000290261">
    <property type="component" value="Unassembled WGS sequence"/>
</dbReference>
<sequence length="758" mass="84915">MSAVRKSITVTLVFILIGVLGWSQTDDRKVPPKVGLVLSGGGAKGLAHIGALKVLEEAGVKVDYIGGTSMGAIVGALYASGYSAKELDSIFRVTDFTKLIQDNVPRGAKTFYEKEDSERYALTLPFTNFSVTFPQAISGGQNIYNELVRLLFHVKDVHDFQKLPIPFLCIGTNVETGEEILLDHGYLPEAIMASGTFPSLFEPSEIDGDILIDGGVVNNYPIDKVKALGADVIIGVDVQHNLSTRESLSSATEILLQINNYRTVNDMKKKSEETDIYIRPDIDEFSVIDFGRSKEIVASGEAAARIKMDALQALASEQNHGPAPKKERIHAMDSLTVNRLIIRGNDKYTRGYIKGKLRFNLAEKIAFDKLKQGINNLSATGNFKAIRYELISNGLGTDLVLKLKEDPTKMFIKMSAHYDDLYKSAALINLTKKNFLMRDDVASFDFILGDHIRYNMQYYLDKGYYWSFGINSKFTDFDEEINFALIRSNFDVPDASNIREISLDVSDLTNQIYLQTVLQEEFAGTLGVEHRFLRLSTRTINQVEADNSEDLLASPERTYFEDSHYFSAFGKLTLDTYDDKYFPTKGLLFDSDFHLYLFSSDFNNNFREFSVGKARLGTVIPLTHNLSFNVEAEGGLKLGTSAVTSFDFVLGGFGNDFVNNFIPFLGYDFLSLIGNSFVKAHGRLDYRFAPKNHLLLSANFANVEDDLFRTGNWFTEPSFSGYGVGYGFESFIGPIQIYYSWSPEINNDSIFFSVGYWF</sequence>
<dbReference type="Pfam" id="PF01734">
    <property type="entry name" value="Patatin"/>
    <property type="match status" value="1"/>
</dbReference>
<dbReference type="AlphaFoldDB" id="A0A444VNB1"/>
<dbReference type="Pfam" id="PF19143">
    <property type="entry name" value="Omp85_2"/>
    <property type="match status" value="1"/>
</dbReference>
<dbReference type="PROSITE" id="PS51635">
    <property type="entry name" value="PNPLA"/>
    <property type="match status" value="1"/>
</dbReference>
<dbReference type="InterPro" id="IPR016035">
    <property type="entry name" value="Acyl_Trfase/lysoPLipase"/>
</dbReference>
<evidence type="ECO:0000313" key="6">
    <source>
        <dbReference type="EMBL" id="KAB7528452.1"/>
    </source>
</evidence>
<organism evidence="7 8">
    <name type="scientific">Flagellimonas olearia</name>
    <dbReference type="NCBI Taxonomy" id="552546"/>
    <lineage>
        <taxon>Bacteria</taxon>
        <taxon>Pseudomonadati</taxon>
        <taxon>Bacteroidota</taxon>
        <taxon>Flavobacteriia</taxon>
        <taxon>Flavobacteriales</taxon>
        <taxon>Flavobacteriaceae</taxon>
        <taxon>Flagellimonas</taxon>
    </lineage>
</organism>
<dbReference type="GO" id="GO:0016042">
    <property type="term" value="P:lipid catabolic process"/>
    <property type="evidence" value="ECO:0007669"/>
    <property type="project" value="UniProtKB-UniRule"/>
</dbReference>
<dbReference type="RefSeq" id="WP_129653700.1">
    <property type="nucleotide sequence ID" value="NZ_ML142908.1"/>
</dbReference>
<dbReference type="InterPro" id="IPR002641">
    <property type="entry name" value="PNPLA_dom"/>
</dbReference>
<dbReference type="EMBL" id="JJMP01000003">
    <property type="protein sequence ID" value="RYC52162.1"/>
    <property type="molecule type" value="Genomic_DNA"/>
</dbReference>
<feature type="domain" description="PNPLA" evidence="5">
    <location>
        <begin position="36"/>
        <end position="226"/>
    </location>
</feature>
<keyword evidence="1 4" id="KW-0378">Hydrolase</keyword>
<dbReference type="EMBL" id="WELG01000002">
    <property type="protein sequence ID" value="KAB7528452.1"/>
    <property type="molecule type" value="Genomic_DNA"/>
</dbReference>
<dbReference type="Gene3D" id="3.10.20.310">
    <property type="entry name" value="membrane protein fhac"/>
    <property type="match status" value="1"/>
</dbReference>
<keyword evidence="3 4" id="KW-0443">Lipid metabolism</keyword>
<evidence type="ECO:0000313" key="7">
    <source>
        <dbReference type="EMBL" id="RYC52162.1"/>
    </source>
</evidence>
<dbReference type="PANTHER" id="PTHR14226">
    <property type="entry name" value="NEUROPATHY TARGET ESTERASE/SWISS CHEESE D.MELANOGASTER"/>
    <property type="match status" value="1"/>
</dbReference>
<keyword evidence="8" id="KW-1185">Reference proteome</keyword>
<dbReference type="SUPFAM" id="SSF52151">
    <property type="entry name" value="FabD/lysophospholipase-like"/>
    <property type="match status" value="1"/>
</dbReference>
<dbReference type="Proteomes" id="UP000429785">
    <property type="component" value="Unassembled WGS sequence"/>
</dbReference>
<evidence type="ECO:0000313" key="9">
    <source>
        <dbReference type="Proteomes" id="UP000429785"/>
    </source>
</evidence>
<feature type="active site" description="Nucleophile" evidence="4">
    <location>
        <position position="69"/>
    </location>
</feature>
<dbReference type="InterPro" id="IPR050301">
    <property type="entry name" value="NTE"/>
</dbReference>
<feature type="short sequence motif" description="DGA/G" evidence="4">
    <location>
        <begin position="213"/>
        <end position="215"/>
    </location>
</feature>
<name>A0A444VNB1_9FLAO</name>
<dbReference type="CDD" id="cd07205">
    <property type="entry name" value="Pat_PNPLA6_PNPLA7_NTE1_like"/>
    <property type="match status" value="1"/>
</dbReference>
<feature type="short sequence motif" description="GXGXXG" evidence="4">
    <location>
        <begin position="40"/>
        <end position="45"/>
    </location>
</feature>
<keyword evidence="2 4" id="KW-0442">Lipid degradation</keyword>
<dbReference type="Gene3D" id="3.40.1090.10">
    <property type="entry name" value="Cytosolic phospholipase A2 catalytic domain"/>
    <property type="match status" value="2"/>
</dbReference>
<reference evidence="6 9" key="2">
    <citation type="submission" date="2019-10" db="EMBL/GenBank/DDBJ databases">
        <title>Muricauda olearia CL-SS4 JCM15563 genome.</title>
        <authorList>
            <person name="Liu L."/>
        </authorList>
    </citation>
    <scope>NUCLEOTIDE SEQUENCE [LARGE SCALE GENOMIC DNA]</scope>
    <source>
        <strain evidence="6 9">CL-SS4</strain>
    </source>
</reference>
<protein>
    <submittedName>
        <fullName evidence="7">Patatin</fullName>
    </submittedName>
</protein>
<accession>A0A444VNB1</accession>
<evidence type="ECO:0000313" key="8">
    <source>
        <dbReference type="Proteomes" id="UP000290261"/>
    </source>
</evidence>
<feature type="short sequence motif" description="GXSXG" evidence="4">
    <location>
        <begin position="67"/>
        <end position="71"/>
    </location>
</feature>
<dbReference type="PANTHER" id="PTHR14226:SF76">
    <property type="entry name" value="NTE FAMILY PROTEIN RSSA"/>
    <property type="match status" value="1"/>
</dbReference>
<evidence type="ECO:0000259" key="5">
    <source>
        <dbReference type="PROSITE" id="PS51635"/>
    </source>
</evidence>
<dbReference type="GO" id="GO:0016787">
    <property type="term" value="F:hydrolase activity"/>
    <property type="evidence" value="ECO:0007669"/>
    <property type="project" value="UniProtKB-UniRule"/>
</dbReference>
<gene>
    <name evidence="7" type="ORF">DN53_09765</name>
    <name evidence="6" type="ORF">F8C76_11350</name>
</gene>